<organism evidence="1 2">
    <name type="scientific">Nephila pilipes</name>
    <name type="common">Giant wood spider</name>
    <name type="synonym">Nephila maculata</name>
    <dbReference type="NCBI Taxonomy" id="299642"/>
    <lineage>
        <taxon>Eukaryota</taxon>
        <taxon>Metazoa</taxon>
        <taxon>Ecdysozoa</taxon>
        <taxon>Arthropoda</taxon>
        <taxon>Chelicerata</taxon>
        <taxon>Arachnida</taxon>
        <taxon>Araneae</taxon>
        <taxon>Araneomorphae</taxon>
        <taxon>Entelegynae</taxon>
        <taxon>Araneoidea</taxon>
        <taxon>Nephilidae</taxon>
        <taxon>Nephila</taxon>
    </lineage>
</organism>
<dbReference type="Proteomes" id="UP000887013">
    <property type="component" value="Unassembled WGS sequence"/>
</dbReference>
<evidence type="ECO:0000313" key="1">
    <source>
        <dbReference type="EMBL" id="GFT89342.1"/>
    </source>
</evidence>
<accession>A0A8X6PTY4</accession>
<protein>
    <submittedName>
        <fullName evidence="1">Uncharacterized protein</fullName>
    </submittedName>
</protein>
<dbReference type="AlphaFoldDB" id="A0A8X6PTY4"/>
<sequence>MIVRDKTEQSRGHRFYRIHKSSRVDASEEITLLSKIVDDWKQVFTGRREKLSASRKEMCVIAPDGAVLSNDFSKAEGPFRNAIR</sequence>
<gene>
    <name evidence="1" type="ORF">NPIL_407211</name>
</gene>
<dbReference type="OrthoDB" id="10509259at2759"/>
<reference evidence="1" key="1">
    <citation type="submission" date="2020-08" db="EMBL/GenBank/DDBJ databases">
        <title>Multicomponent nature underlies the extraordinary mechanical properties of spider dragline silk.</title>
        <authorList>
            <person name="Kono N."/>
            <person name="Nakamura H."/>
            <person name="Mori M."/>
            <person name="Yoshida Y."/>
            <person name="Ohtoshi R."/>
            <person name="Malay A.D."/>
            <person name="Moran D.A.P."/>
            <person name="Tomita M."/>
            <person name="Numata K."/>
            <person name="Arakawa K."/>
        </authorList>
    </citation>
    <scope>NUCLEOTIDE SEQUENCE</scope>
</reference>
<name>A0A8X6PTY4_NEPPI</name>
<proteinExistence type="predicted"/>
<dbReference type="EMBL" id="BMAW01073786">
    <property type="protein sequence ID" value="GFT89342.1"/>
    <property type="molecule type" value="Genomic_DNA"/>
</dbReference>
<evidence type="ECO:0000313" key="2">
    <source>
        <dbReference type="Proteomes" id="UP000887013"/>
    </source>
</evidence>
<keyword evidence="2" id="KW-1185">Reference proteome</keyword>
<comment type="caution">
    <text evidence="1">The sequence shown here is derived from an EMBL/GenBank/DDBJ whole genome shotgun (WGS) entry which is preliminary data.</text>
</comment>